<evidence type="ECO:0000313" key="5">
    <source>
        <dbReference type="Proteomes" id="UP000295184"/>
    </source>
</evidence>
<protein>
    <submittedName>
        <fullName evidence="4">Uncharacterized protein YvpB</fullName>
    </submittedName>
</protein>
<feature type="transmembrane region" description="Helical" evidence="2">
    <location>
        <begin position="81"/>
        <end position="102"/>
    </location>
</feature>
<keyword evidence="2" id="KW-0812">Transmembrane</keyword>
<dbReference type="OrthoDB" id="1164310at2"/>
<dbReference type="EMBL" id="SLUM01000003">
    <property type="protein sequence ID" value="TCL60755.1"/>
    <property type="molecule type" value="Genomic_DNA"/>
</dbReference>
<evidence type="ECO:0000259" key="3">
    <source>
        <dbReference type="Pfam" id="PF13529"/>
    </source>
</evidence>
<feature type="region of interest" description="Disordered" evidence="1">
    <location>
        <begin position="17"/>
        <end position="74"/>
    </location>
</feature>
<evidence type="ECO:0000256" key="2">
    <source>
        <dbReference type="SAM" id="Phobius"/>
    </source>
</evidence>
<reference evidence="4 5" key="1">
    <citation type="submission" date="2019-03" db="EMBL/GenBank/DDBJ databases">
        <title>Genomic Encyclopedia of Type Strains, Phase IV (KMG-IV): sequencing the most valuable type-strain genomes for metagenomic binning, comparative biology and taxonomic classification.</title>
        <authorList>
            <person name="Goeker M."/>
        </authorList>
    </citation>
    <scope>NUCLEOTIDE SEQUENCE [LARGE SCALE GENOMIC DNA]</scope>
    <source>
        <strain evidence="4 5">DSM 100451</strain>
    </source>
</reference>
<dbReference type="InterPro" id="IPR039564">
    <property type="entry name" value="Peptidase_C39-like"/>
</dbReference>
<dbReference type="STRING" id="1650663.GCA_001486665_00282"/>
<dbReference type="Gene3D" id="3.90.70.10">
    <property type="entry name" value="Cysteine proteinases"/>
    <property type="match status" value="1"/>
</dbReference>
<dbReference type="AlphaFoldDB" id="A0A4R1R5G4"/>
<name>A0A4R1R5G4_9FIRM</name>
<gene>
    <name evidence="4" type="ORF">EDD77_10378</name>
</gene>
<feature type="domain" description="Peptidase C39-like" evidence="3">
    <location>
        <begin position="140"/>
        <end position="309"/>
    </location>
</feature>
<comment type="caution">
    <text evidence="4">The sequence shown here is derived from an EMBL/GenBank/DDBJ whole genome shotgun (WGS) entry which is preliminary data.</text>
</comment>
<dbReference type="Proteomes" id="UP000295184">
    <property type="component" value="Unassembled WGS sequence"/>
</dbReference>
<evidence type="ECO:0000256" key="1">
    <source>
        <dbReference type="SAM" id="MobiDB-lite"/>
    </source>
</evidence>
<dbReference type="Pfam" id="PF13529">
    <property type="entry name" value="Peptidase_C39_2"/>
    <property type="match status" value="1"/>
</dbReference>
<dbReference type="PANTHER" id="PTHR37806:SF1">
    <property type="entry name" value="PEPTIDASE C39-LIKE DOMAIN-CONTAINING PROTEIN"/>
    <property type="match status" value="1"/>
</dbReference>
<organism evidence="4 5">
    <name type="scientific">Allofournierella massiliensis</name>
    <dbReference type="NCBI Taxonomy" id="1650663"/>
    <lineage>
        <taxon>Bacteria</taxon>
        <taxon>Bacillati</taxon>
        <taxon>Bacillota</taxon>
        <taxon>Clostridia</taxon>
        <taxon>Eubacteriales</taxon>
        <taxon>Oscillospiraceae</taxon>
        <taxon>Allofournierella</taxon>
    </lineage>
</organism>
<sequence>MAARTLSVQNARRPVYHAAPCSSSLPGRQRSIRRPAERPVSAYPQPQRSNARAAAPAPTVYRRPRPAAHAPAHRRRKRHTLALVLGKLMVLALCAAALFSVFDLLAQHRLLASMGSLATGQTIANPAPETAFASGSGMLTVRTVLQKPALPNGCEAASLTTLLEYSGYPVDLAALAEDYLPRQSFTYNGLNRYGPDPETAYAGNPASSSDGWYCFEGPIIEAANAYLRDQGSDLRAESETGADMARLEQLLRQGTPVAVWFTQDYEQPRFNNSFTWTLPNGRTYTPYTNLHCVVLTGMDETCCYLADPMQGDTLIDRSQFESIYTAMGSRAVVLR</sequence>
<proteinExistence type="predicted"/>
<accession>A0A4R1R5G4</accession>
<dbReference type="PANTHER" id="PTHR37806">
    <property type="entry name" value="LMO0724 PROTEIN"/>
    <property type="match status" value="1"/>
</dbReference>
<keyword evidence="2" id="KW-1133">Transmembrane helix</keyword>
<keyword evidence="2" id="KW-0472">Membrane</keyword>
<dbReference type="RefSeq" id="WP_058962807.1">
    <property type="nucleotide sequence ID" value="NZ_CABKVM010000011.1"/>
</dbReference>
<feature type="compositionally biased region" description="Basic residues" evidence="1">
    <location>
        <begin position="62"/>
        <end position="74"/>
    </location>
</feature>
<evidence type="ECO:0000313" key="4">
    <source>
        <dbReference type="EMBL" id="TCL60755.1"/>
    </source>
</evidence>